<keyword evidence="3 5" id="KW-0663">Pyridoxal phosphate</keyword>
<feature type="modified residue" description="N6-(pyridoxal phosphate)lysine" evidence="5">
    <location>
        <position position="53"/>
    </location>
</feature>
<comment type="cofactor">
    <cofactor evidence="1 5">
        <name>pyridoxal 5'-phosphate</name>
        <dbReference type="ChEBI" id="CHEBI:597326"/>
    </cofactor>
</comment>
<dbReference type="InterPro" id="IPR002433">
    <property type="entry name" value="Orn_de-COase"/>
</dbReference>
<evidence type="ECO:0000256" key="4">
    <source>
        <dbReference type="ARBA" id="ARBA00023239"/>
    </source>
</evidence>
<evidence type="ECO:0000256" key="3">
    <source>
        <dbReference type="ARBA" id="ARBA00022898"/>
    </source>
</evidence>
<sequence length="371" mass="41699">MKKQNLLMDRVLNWIASHDDEPPYLLIDRETLKEKISLIGKGIKNSKIFYAVKANPDVEVLRYLNSFNVGFEIASEGELAILKQLNVEPERIITSNPVKTFKFLKEAVQYGIDYYAFDSQAEVEKMAKYAPEKKVYVRLSVPNEGSEWPLSKKFGVEMEEAVQLLIYAKQKGLDPVGITFHVGSQCSNIYNWHTAIDKARQVKELARKAGIEIKMLNIGGGYPIEYTKRVPPIETIEAKINSLLEEYFPDTEIFIEPGRAVVGDSGVFVSRIIGKAQRGDENWLYIDVGVFNGLMESIGGIKYQYIVGSRGEQKQWTIAGPSCDSFDVIDREVLLPEPDVGSLILILSAGAYTISYASEFNGFSIPKTFLI</sequence>
<dbReference type="SUPFAM" id="SSF50621">
    <property type="entry name" value="Alanine racemase C-terminal domain-like"/>
    <property type="match status" value="1"/>
</dbReference>
<dbReference type="GO" id="GO:0004586">
    <property type="term" value="F:ornithine decarboxylase activity"/>
    <property type="evidence" value="ECO:0007669"/>
    <property type="project" value="TreeGrafter"/>
</dbReference>
<evidence type="ECO:0000256" key="2">
    <source>
        <dbReference type="ARBA" id="ARBA00008872"/>
    </source>
</evidence>
<feature type="active site" description="Proton donor" evidence="5">
    <location>
        <position position="323"/>
    </location>
</feature>
<dbReference type="GO" id="GO:0033387">
    <property type="term" value="P:putrescine biosynthetic process from arginine, via ornithine"/>
    <property type="evidence" value="ECO:0007669"/>
    <property type="project" value="TreeGrafter"/>
</dbReference>
<dbReference type="GO" id="GO:0005737">
    <property type="term" value="C:cytoplasm"/>
    <property type="evidence" value="ECO:0007669"/>
    <property type="project" value="TreeGrafter"/>
</dbReference>
<dbReference type="FunFam" id="3.20.20.10:FF:000008">
    <property type="entry name" value="Ornithine decarboxylase"/>
    <property type="match status" value="1"/>
</dbReference>
<dbReference type="PANTHER" id="PTHR11482">
    <property type="entry name" value="ARGININE/DIAMINOPIMELATE/ORNITHINE DECARBOXYLASE"/>
    <property type="match status" value="1"/>
</dbReference>
<reference evidence="7" key="1">
    <citation type="submission" date="2024-01" db="EMBL/GenBank/DDBJ databases">
        <title>The first autotrophic representatives of the genus Thermodesulfovibrio.</title>
        <authorList>
            <person name="Maltseva A.I."/>
            <person name="Elcheninov A.G."/>
            <person name="Kublanov I.V."/>
            <person name="Lebedinsky A.V."/>
            <person name="Frolov E.N."/>
        </authorList>
    </citation>
    <scope>NUCLEOTIDE SEQUENCE</scope>
    <source>
        <strain evidence="7">3907-1M</strain>
    </source>
</reference>
<dbReference type="InterPro" id="IPR022657">
    <property type="entry name" value="De-COase2_CS"/>
</dbReference>
<keyword evidence="4" id="KW-0456">Lyase</keyword>
<dbReference type="EMBL" id="CP144373">
    <property type="protein sequence ID" value="XCH46526.1"/>
    <property type="molecule type" value="Genomic_DNA"/>
</dbReference>
<evidence type="ECO:0000313" key="7">
    <source>
        <dbReference type="EMBL" id="XCH46526.1"/>
    </source>
</evidence>
<dbReference type="KEGG" id="taut:V4D30_09290"/>
<dbReference type="InterPro" id="IPR029066">
    <property type="entry name" value="PLP-binding_barrel"/>
</dbReference>
<accession>A0AAU8GVI5</accession>
<organism evidence="7">
    <name type="scientific">Thermodesulfovibrio autotrophicus</name>
    <dbReference type="NCBI Taxonomy" id="3118333"/>
    <lineage>
        <taxon>Bacteria</taxon>
        <taxon>Pseudomonadati</taxon>
        <taxon>Nitrospirota</taxon>
        <taxon>Thermodesulfovibrionia</taxon>
        <taxon>Thermodesulfovibrionales</taxon>
        <taxon>Thermodesulfovibrionaceae</taxon>
        <taxon>Thermodesulfovibrio</taxon>
    </lineage>
</organism>
<dbReference type="InterPro" id="IPR000183">
    <property type="entry name" value="Orn/DAP/Arg_de-COase"/>
</dbReference>
<dbReference type="RefSeq" id="WP_353684056.1">
    <property type="nucleotide sequence ID" value="NZ_CP144373.1"/>
</dbReference>
<dbReference type="PRINTS" id="PR01179">
    <property type="entry name" value="ODADCRBXLASE"/>
</dbReference>
<name>A0AAU8GVI5_9BACT</name>
<dbReference type="Gene3D" id="2.40.37.10">
    <property type="entry name" value="Lyase, Ornithine Decarboxylase, Chain A, domain 1"/>
    <property type="match status" value="1"/>
</dbReference>
<dbReference type="PRINTS" id="PR01182">
    <property type="entry name" value="ORNDCRBXLASE"/>
</dbReference>
<dbReference type="AlphaFoldDB" id="A0AAU8GVI5"/>
<dbReference type="SUPFAM" id="SSF51419">
    <property type="entry name" value="PLP-binding barrel"/>
    <property type="match status" value="1"/>
</dbReference>
<dbReference type="Gene3D" id="3.20.20.10">
    <property type="entry name" value="Alanine racemase"/>
    <property type="match status" value="1"/>
</dbReference>
<evidence type="ECO:0000256" key="5">
    <source>
        <dbReference type="PIRSR" id="PIRSR600183-50"/>
    </source>
</evidence>
<feature type="domain" description="Orn/DAP/Arg decarboxylase 2 N-terminal" evidence="6">
    <location>
        <begin position="31"/>
        <end position="262"/>
    </location>
</feature>
<dbReference type="InterPro" id="IPR009006">
    <property type="entry name" value="Ala_racemase/Decarboxylase_C"/>
</dbReference>
<dbReference type="Pfam" id="PF02784">
    <property type="entry name" value="Orn_Arg_deC_N"/>
    <property type="match status" value="1"/>
</dbReference>
<protein>
    <submittedName>
        <fullName evidence="7">Type III PLP-dependent enzyme</fullName>
    </submittedName>
</protein>
<gene>
    <name evidence="7" type="ORF">V4D30_09290</name>
</gene>
<evidence type="ECO:0000259" key="6">
    <source>
        <dbReference type="Pfam" id="PF02784"/>
    </source>
</evidence>
<dbReference type="PROSITE" id="PS00879">
    <property type="entry name" value="ODR_DC_2_2"/>
    <property type="match status" value="1"/>
</dbReference>
<dbReference type="PANTHER" id="PTHR11482:SF6">
    <property type="entry name" value="ORNITHINE DECARBOXYLASE 1-RELATED"/>
    <property type="match status" value="1"/>
</dbReference>
<evidence type="ECO:0000256" key="1">
    <source>
        <dbReference type="ARBA" id="ARBA00001933"/>
    </source>
</evidence>
<dbReference type="InterPro" id="IPR022644">
    <property type="entry name" value="De-COase2_N"/>
</dbReference>
<proteinExistence type="inferred from homology"/>
<comment type="similarity">
    <text evidence="2">Belongs to the Orn/Lys/Arg decarboxylase class-II family.</text>
</comment>
<dbReference type="CDD" id="cd00622">
    <property type="entry name" value="PLPDE_III_ODC"/>
    <property type="match status" value="1"/>
</dbReference>